<feature type="compositionally biased region" description="Basic and acidic residues" evidence="2">
    <location>
        <begin position="571"/>
        <end position="592"/>
    </location>
</feature>
<sequence length="931" mass="103735">MQGFRKIDPDIWEFANEGFITGKRHNLKNIKRRKTLSQPQAPQQAVSPCVEVGKYGIDGEVKRLKRDKQILMMELVKLRQQQQNTRAHLQAMELRIQGTEKKQQKMMSFLAKAMQNPDFIQKLVHHGKRNDLEDVIMNKRRRFIDYGDGSTLIKDEPQEWDDPNPSGFNMSELDELALEMQGFGRAKRDKEEVLNDLDGLECGDSELDEEFWEELFNEQFGVTGSTLDHDDEDKTFEGIFMLIISSHDTENAHTHVESAVLKRIIVEIVWIHVIVAVEHAYVSLQVLLDIKMNVHAIGIGKHMMIFSTVPEDEPASAVPEDEPSSAVPDHVVVGSSPTDGANLCLPFEPYAAICARMLGLPCLDGKDPVKVFCSRGNTSIGMVMAISVISVLSDSSEDSMGTPAGRVILFGTIPTIIPDTTPVITPPTTQTDTTPDPSEDPSSDHIPPLPAVSPFFSSADDTTDSDTPDTPPSPTHGTPFTEITSSTQRSPIIPRRRVMILAPGQPIPHGRPYRYHPNGPVHMMTARKRVGPLLVQQLAVRHSIDHSLSDYFSPDDSTRDSSSDSSSEASSDFHSDASSDSLSRHLLSDHSSPDLPSTSAGPSRKRCRSPMTSVPALPLVSGALSPVRADLVPSPKKVKDSGYLADVEVDPRETSLRDDVIVRVAFDRFRDAFSIVIYFVDYHSLETSHLESFSVTCTLCYEVALQCYHSATDRFWGCDIEQDIDLEIQADIDECFAYADALRDRGIDARVVVEAVDREESETGVRGPVEVRGERVTHPAMPGDIPEPAQEGAVEVTYETLGDLVQRIVGVESAVTALTEWVAELERDNRRLRGTASVESQRVDRFQRGMSRMQRELRQIRRLRFYDRVRVGRLEAKMPNTRSRASMTHEEIEELVTRRVAEEIEAREVAMNLEPLNENEGNGNVGNGNGN</sequence>
<keyword evidence="3" id="KW-0808">Transferase</keyword>
<feature type="compositionally biased region" description="Low complexity" evidence="2">
    <location>
        <begin position="419"/>
        <end position="436"/>
    </location>
</feature>
<evidence type="ECO:0000256" key="1">
    <source>
        <dbReference type="SAM" id="Coils"/>
    </source>
</evidence>
<dbReference type="PANTHER" id="PTHR10015:SF322">
    <property type="entry name" value="HEAT STRESS TRANSCRIPTION FACTOR A-7A"/>
    <property type="match status" value="1"/>
</dbReference>
<dbReference type="PANTHER" id="PTHR10015">
    <property type="entry name" value="HEAT SHOCK TRANSCRIPTION FACTOR"/>
    <property type="match status" value="1"/>
</dbReference>
<evidence type="ECO:0000313" key="3">
    <source>
        <dbReference type="EMBL" id="GJS93003.1"/>
    </source>
</evidence>
<keyword evidence="1" id="KW-0175">Coiled coil</keyword>
<accession>A0ABQ4ZVY9</accession>
<keyword evidence="3" id="KW-0695">RNA-directed DNA polymerase</keyword>
<evidence type="ECO:0000256" key="2">
    <source>
        <dbReference type="SAM" id="MobiDB-lite"/>
    </source>
</evidence>
<feature type="coiled-coil region" evidence="1">
    <location>
        <begin position="61"/>
        <end position="95"/>
    </location>
</feature>
<comment type="caution">
    <text evidence="3">The sequence shown here is derived from an EMBL/GenBank/DDBJ whole genome shotgun (WGS) entry which is preliminary data.</text>
</comment>
<name>A0ABQ4ZVY9_9ASTR</name>
<keyword evidence="3" id="KW-0548">Nucleotidyltransferase</keyword>
<keyword evidence="4" id="KW-1185">Reference proteome</keyword>
<protein>
    <submittedName>
        <fullName evidence="3">Reverse transcriptase domain-containing protein</fullName>
    </submittedName>
</protein>
<dbReference type="EMBL" id="BQNB010011623">
    <property type="protein sequence ID" value="GJS93003.1"/>
    <property type="molecule type" value="Genomic_DNA"/>
</dbReference>
<proteinExistence type="predicted"/>
<dbReference type="Proteomes" id="UP001151760">
    <property type="component" value="Unassembled WGS sequence"/>
</dbReference>
<reference evidence="3" key="2">
    <citation type="submission" date="2022-01" db="EMBL/GenBank/DDBJ databases">
        <authorList>
            <person name="Yamashiro T."/>
            <person name="Shiraishi A."/>
            <person name="Satake H."/>
            <person name="Nakayama K."/>
        </authorList>
    </citation>
    <scope>NUCLEOTIDE SEQUENCE</scope>
</reference>
<evidence type="ECO:0000313" key="4">
    <source>
        <dbReference type="Proteomes" id="UP001151760"/>
    </source>
</evidence>
<reference evidence="3" key="1">
    <citation type="journal article" date="2022" name="Int. J. Mol. Sci.">
        <title>Draft Genome of Tanacetum Coccineum: Genomic Comparison of Closely Related Tanacetum-Family Plants.</title>
        <authorList>
            <person name="Yamashiro T."/>
            <person name="Shiraishi A."/>
            <person name="Nakayama K."/>
            <person name="Satake H."/>
        </authorList>
    </citation>
    <scope>NUCLEOTIDE SEQUENCE</scope>
</reference>
<feature type="compositionally biased region" description="Polar residues" evidence="2">
    <location>
        <begin position="476"/>
        <end position="490"/>
    </location>
</feature>
<feature type="region of interest" description="Disordered" evidence="2">
    <location>
        <begin position="548"/>
        <end position="611"/>
    </location>
</feature>
<dbReference type="GO" id="GO:0003964">
    <property type="term" value="F:RNA-directed DNA polymerase activity"/>
    <property type="evidence" value="ECO:0007669"/>
    <property type="project" value="UniProtKB-KW"/>
</dbReference>
<organism evidence="3 4">
    <name type="scientific">Tanacetum coccineum</name>
    <dbReference type="NCBI Taxonomy" id="301880"/>
    <lineage>
        <taxon>Eukaryota</taxon>
        <taxon>Viridiplantae</taxon>
        <taxon>Streptophyta</taxon>
        <taxon>Embryophyta</taxon>
        <taxon>Tracheophyta</taxon>
        <taxon>Spermatophyta</taxon>
        <taxon>Magnoliopsida</taxon>
        <taxon>eudicotyledons</taxon>
        <taxon>Gunneridae</taxon>
        <taxon>Pentapetalae</taxon>
        <taxon>asterids</taxon>
        <taxon>campanulids</taxon>
        <taxon>Asterales</taxon>
        <taxon>Asteraceae</taxon>
        <taxon>Asteroideae</taxon>
        <taxon>Anthemideae</taxon>
        <taxon>Anthemidinae</taxon>
        <taxon>Tanacetum</taxon>
    </lineage>
</organism>
<gene>
    <name evidence="3" type="ORF">Tco_0799971</name>
</gene>
<feature type="region of interest" description="Disordered" evidence="2">
    <location>
        <begin position="419"/>
        <end position="495"/>
    </location>
</feature>